<keyword evidence="4 5" id="KW-0833">Ubl conjugation pathway</keyword>
<evidence type="ECO:0000313" key="9">
    <source>
        <dbReference type="Proteomes" id="UP001174934"/>
    </source>
</evidence>
<sequence length="1189" mass="133394">MAPWPDRVDSQRSIDRSPSRGGPSQLRRPHASSVSSSSRFTSATRVTDREILDSLQLEADTSSSSEEDLHPSSHPPRRPTGHARSMSHPFPSLFSSKKKRSGQVADDNSTSESPNEAGHMPKLKVPLKVPPQRGHRNGSSAAGSRDYTTGQCMTCGSLVRWPRGLHVFKCTICVTINDLQPIDWAVKKEGGRDFVPAAVEDYFEPNNTPISLAHTKALATHCLRSFLESTLRQRSRRASYGAQGLESSYPPPQSGDRIATSTVMPLPIRSRASDAFYLQPPRPGAPEPLLHENPLRHPNTMSRSCSTSFPEGRPAFRDLNYHSTSPSRRNQPPSPGNEPRRMFKQLEDYVVGCFTSYQCLNFSFTAHRSGHYSRHGVEGVRRQQQQHREQQQQQPEPRKTPPTADYPIVDLDAKLLLLGNFAENGSWWSGGQEDLIPGRTASNRSDNGQSNVSTRNPRIDWQELEEWYMFVIEAARSWPTVYAELVDDDPTLTVSSAVLQELEAQILAGQDHAQRTLLKASETILRRPGRPIRSPHEMRFILIISANPLLHATYKSFAGTFKHTEADFPGRSPESPRGTGPASGRHSLIIKRIVGLMSNSPSECHNQLVAWFARYPESMFVQLKDLVSGFLAYRLIRQTEKKYEAKIDVTDGLIPSMGAGRSPASLHAALGHTSQSGKKQRERKKRIIYQDDWQIKASAQVLGFLFAANNMGHTRSRHGSRPNSAGYGTANELVQRRGRALATSDFYMTLLDDSDLMADFEAWEQKTAKFAFCQYPFLLSIGAKIQILEHDAKRQMDKKAREAFFDSIMSHRVIQQYLVLDIRRECLVEDSLKAVSEVVSGSEGDVKKGLKINFKGEEGVDAGGLKKEWFLLLVREVFNPDHGMFIYDEDSQYCYFNPNALEPSQQFFLVGVVFGLAIYNSIILDVALPPFTFRKLLAAAPPPSVPTLQPRQAITYNLSDLAEYRPRLARSFRQLLDYDGDVESSFCLDFVIPTDRYGLIENISLCPGGEHRAVTNANRKEYVDLYVRHVLDTAVTRQFEPFKRGFFKVCGGNALSLFRPEEIELLVRGSDEPLDISSLKAVAGYDNWGTAGDPAEDEPIVQWFWDTFERASPADQRKLLLFITGSDRIPAMGAASLSIRISCLGEDCGRYPTARTCFNVLALWRYPTRRRLEELLWAAVFESEGFGLK</sequence>
<feature type="compositionally biased region" description="Basic and acidic residues" evidence="6">
    <location>
        <begin position="375"/>
        <end position="390"/>
    </location>
</feature>
<feature type="region of interest" description="Disordered" evidence="6">
    <location>
        <begin position="238"/>
        <end position="259"/>
    </location>
</feature>
<organism evidence="8 9">
    <name type="scientific">Bombardia bombarda</name>
    <dbReference type="NCBI Taxonomy" id="252184"/>
    <lineage>
        <taxon>Eukaryota</taxon>
        <taxon>Fungi</taxon>
        <taxon>Dikarya</taxon>
        <taxon>Ascomycota</taxon>
        <taxon>Pezizomycotina</taxon>
        <taxon>Sordariomycetes</taxon>
        <taxon>Sordariomycetidae</taxon>
        <taxon>Sordariales</taxon>
        <taxon>Lasiosphaeriaceae</taxon>
        <taxon>Bombardia</taxon>
    </lineage>
</organism>
<dbReference type="EMBL" id="JAULSR010000001">
    <property type="protein sequence ID" value="KAK0634682.1"/>
    <property type="molecule type" value="Genomic_DNA"/>
</dbReference>
<evidence type="ECO:0000256" key="4">
    <source>
        <dbReference type="ARBA" id="ARBA00022786"/>
    </source>
</evidence>
<accession>A0AA39XIK2</accession>
<feature type="domain" description="HECT" evidence="7">
    <location>
        <begin position="842"/>
        <end position="1189"/>
    </location>
</feature>
<gene>
    <name evidence="8" type="ORF">B0T17DRAFT_485498</name>
</gene>
<comment type="caution">
    <text evidence="8">The sequence shown here is derived from an EMBL/GenBank/DDBJ whole genome shotgun (WGS) entry which is preliminary data.</text>
</comment>
<evidence type="ECO:0000256" key="1">
    <source>
        <dbReference type="ARBA" id="ARBA00000885"/>
    </source>
</evidence>
<dbReference type="AlphaFoldDB" id="A0AA39XIK2"/>
<evidence type="ECO:0000256" key="3">
    <source>
        <dbReference type="ARBA" id="ARBA00022679"/>
    </source>
</evidence>
<dbReference type="CDD" id="cd00078">
    <property type="entry name" value="HECTc"/>
    <property type="match status" value="1"/>
</dbReference>
<feature type="region of interest" description="Disordered" evidence="6">
    <location>
        <begin position="565"/>
        <end position="584"/>
    </location>
</feature>
<dbReference type="InterPro" id="IPR000569">
    <property type="entry name" value="HECT_dom"/>
</dbReference>
<feature type="compositionally biased region" description="Polar residues" evidence="6">
    <location>
        <begin position="299"/>
        <end position="309"/>
    </location>
</feature>
<proteinExistence type="predicted"/>
<dbReference type="PANTHER" id="PTHR45700">
    <property type="entry name" value="UBIQUITIN-PROTEIN LIGASE E3C"/>
    <property type="match status" value="1"/>
</dbReference>
<keyword evidence="9" id="KW-1185">Reference proteome</keyword>
<feature type="region of interest" description="Disordered" evidence="6">
    <location>
        <begin position="276"/>
        <end position="340"/>
    </location>
</feature>
<dbReference type="PANTHER" id="PTHR45700:SF8">
    <property type="entry name" value="HECT-TYPE E3 UBIQUITIN TRANSFERASE"/>
    <property type="match status" value="1"/>
</dbReference>
<feature type="active site" description="Glycyl thioester intermediate" evidence="5">
    <location>
        <position position="1157"/>
    </location>
</feature>
<feature type="region of interest" description="Disordered" evidence="6">
    <location>
        <begin position="373"/>
        <end position="405"/>
    </location>
</feature>
<feature type="region of interest" description="Disordered" evidence="6">
    <location>
        <begin position="1"/>
        <end position="146"/>
    </location>
</feature>
<dbReference type="PROSITE" id="PS50237">
    <property type="entry name" value="HECT"/>
    <property type="match status" value="1"/>
</dbReference>
<evidence type="ECO:0000313" key="8">
    <source>
        <dbReference type="EMBL" id="KAK0634682.1"/>
    </source>
</evidence>
<name>A0AA39XIK2_9PEZI</name>
<dbReference type="GO" id="GO:0061630">
    <property type="term" value="F:ubiquitin protein ligase activity"/>
    <property type="evidence" value="ECO:0007669"/>
    <property type="project" value="UniProtKB-EC"/>
</dbReference>
<dbReference type="SMART" id="SM00119">
    <property type="entry name" value="HECTc"/>
    <property type="match status" value="1"/>
</dbReference>
<evidence type="ECO:0000256" key="5">
    <source>
        <dbReference type="PROSITE-ProRule" id="PRU00104"/>
    </source>
</evidence>
<dbReference type="SUPFAM" id="SSF56204">
    <property type="entry name" value="Hect, E3 ligase catalytic domain"/>
    <property type="match status" value="1"/>
</dbReference>
<dbReference type="EC" id="2.3.2.26" evidence="2"/>
<evidence type="ECO:0000256" key="2">
    <source>
        <dbReference type="ARBA" id="ARBA00012485"/>
    </source>
</evidence>
<feature type="compositionally biased region" description="Basic and acidic residues" evidence="6">
    <location>
        <begin position="1"/>
        <end position="18"/>
    </location>
</feature>
<dbReference type="InterPro" id="IPR035983">
    <property type="entry name" value="Hect_E3_ubiquitin_ligase"/>
</dbReference>
<dbReference type="Gene3D" id="3.30.2410.10">
    <property type="entry name" value="Hect, E3 ligase catalytic domain"/>
    <property type="match status" value="1"/>
</dbReference>
<feature type="compositionally biased region" description="Polar residues" evidence="6">
    <location>
        <begin position="321"/>
        <end position="331"/>
    </location>
</feature>
<dbReference type="GO" id="GO:0000209">
    <property type="term" value="P:protein polyubiquitination"/>
    <property type="evidence" value="ECO:0007669"/>
    <property type="project" value="InterPro"/>
</dbReference>
<feature type="compositionally biased region" description="Polar residues" evidence="6">
    <location>
        <begin position="137"/>
        <end position="146"/>
    </location>
</feature>
<dbReference type="Pfam" id="PF00632">
    <property type="entry name" value="HECT"/>
    <property type="match status" value="1"/>
</dbReference>
<feature type="compositionally biased region" description="Low complexity" evidence="6">
    <location>
        <begin position="31"/>
        <end position="45"/>
    </location>
</feature>
<keyword evidence="3" id="KW-0808">Transferase</keyword>
<evidence type="ECO:0000259" key="7">
    <source>
        <dbReference type="PROSITE" id="PS50237"/>
    </source>
</evidence>
<protein>
    <recommendedName>
        <fullName evidence="2">HECT-type E3 ubiquitin transferase</fullName>
        <ecNumber evidence="2">2.3.2.26</ecNumber>
    </recommendedName>
</protein>
<dbReference type="Gene3D" id="3.30.2160.10">
    <property type="entry name" value="Hect, E3 ligase catalytic domain"/>
    <property type="match status" value="1"/>
</dbReference>
<dbReference type="InterPro" id="IPR044611">
    <property type="entry name" value="E3A/B/C-like"/>
</dbReference>
<comment type="catalytic activity">
    <reaction evidence="1">
        <text>S-ubiquitinyl-[E2 ubiquitin-conjugating enzyme]-L-cysteine + [acceptor protein]-L-lysine = [E2 ubiquitin-conjugating enzyme]-L-cysteine + N(6)-ubiquitinyl-[acceptor protein]-L-lysine.</text>
        <dbReference type="EC" id="2.3.2.26"/>
    </reaction>
</comment>
<dbReference type="Gene3D" id="3.90.1750.10">
    <property type="entry name" value="Hect, E3 ligase catalytic domains"/>
    <property type="match status" value="1"/>
</dbReference>
<dbReference type="Proteomes" id="UP001174934">
    <property type="component" value="Unassembled WGS sequence"/>
</dbReference>
<evidence type="ECO:0000256" key="6">
    <source>
        <dbReference type="SAM" id="MobiDB-lite"/>
    </source>
</evidence>
<reference evidence="8" key="1">
    <citation type="submission" date="2023-06" db="EMBL/GenBank/DDBJ databases">
        <title>Genome-scale phylogeny and comparative genomics of the fungal order Sordariales.</title>
        <authorList>
            <consortium name="Lawrence Berkeley National Laboratory"/>
            <person name="Hensen N."/>
            <person name="Bonometti L."/>
            <person name="Westerberg I."/>
            <person name="Brannstrom I.O."/>
            <person name="Guillou S."/>
            <person name="Cros-Aarteil S."/>
            <person name="Calhoun S."/>
            <person name="Haridas S."/>
            <person name="Kuo A."/>
            <person name="Mondo S."/>
            <person name="Pangilinan J."/>
            <person name="Riley R."/>
            <person name="LaButti K."/>
            <person name="Andreopoulos B."/>
            <person name="Lipzen A."/>
            <person name="Chen C."/>
            <person name="Yanf M."/>
            <person name="Daum C."/>
            <person name="Ng V."/>
            <person name="Clum A."/>
            <person name="Steindorff A."/>
            <person name="Ohm R."/>
            <person name="Martin F."/>
            <person name="Silar P."/>
            <person name="Natvig D."/>
            <person name="Lalanne C."/>
            <person name="Gautier V."/>
            <person name="Ament-velasquez S.L."/>
            <person name="Kruys A."/>
            <person name="Hutchinson M.I."/>
            <person name="Powell A.J."/>
            <person name="Barry K."/>
            <person name="Miller A.N."/>
            <person name="Grigoriev I.V."/>
            <person name="Debuchy R."/>
            <person name="Gladieux P."/>
            <person name="Thoren M.H."/>
            <person name="Johannesson H."/>
        </authorList>
    </citation>
    <scope>NUCLEOTIDE SEQUENCE</scope>
    <source>
        <strain evidence="8">SMH3391-2</strain>
    </source>
</reference>